<evidence type="ECO:0000313" key="2">
    <source>
        <dbReference type="EMBL" id="QKS69782.1"/>
    </source>
</evidence>
<dbReference type="EMBL" id="CP041372">
    <property type="protein sequence ID" value="QKS69782.1"/>
    <property type="molecule type" value="Genomic_DNA"/>
</dbReference>
<reference evidence="3" key="1">
    <citation type="submission" date="2019-07" db="EMBL/GenBank/DDBJ databases">
        <title>Bacillus alkalisoli sp. nov. isolated from saline soil.</title>
        <authorList>
            <person name="Sun J.-Q."/>
            <person name="Xu L."/>
        </authorList>
    </citation>
    <scope>NUCLEOTIDE SEQUENCE [LARGE SCALE GENOMIC DNA]</scope>
    <source>
        <strain evidence="3">M4U3P1</strain>
    </source>
</reference>
<protein>
    <submittedName>
        <fullName evidence="2">DUF4145 domain-containing protein</fullName>
    </submittedName>
</protein>
<evidence type="ECO:0000259" key="1">
    <source>
        <dbReference type="Pfam" id="PF13643"/>
    </source>
</evidence>
<dbReference type="Proteomes" id="UP000318138">
    <property type="component" value="Chromosome"/>
</dbReference>
<accession>A0A859FAI6</accession>
<dbReference type="RefSeq" id="WP_176007826.1">
    <property type="nucleotide sequence ID" value="NZ_CP041372.2"/>
</dbReference>
<sequence length="368" mass="43196">MKENQYFYRFFEPISKELALLLRELESSIFTSPRTMIANARPLVEGIVNLVLIAEKKRPASLRTLVDRIRYLEQEGILSEDAEQVRRAMHHIRKLGNEASHQTRQFYYYESLLTWRRVYEIVRWFVQVYGPLRISVPAFQEPSPQAKQPYSVEELDVRFKKLESLLDRLPLQQEVQEIKEEPLILEDETMIRTISYRGENLDIPSYLRDSFLLPQRFPQAEKFLIALGGVQQARLMSELPANLEGISKLVKRYKDVNEQYLFEDLKVFVEEERKRKKVTEERPGELLIFFRAEYLVMTASLAKQPIDNDSFKGMPNVIRQLNEAGISRVGQLPKELLVLGKFDRVGPVIVEKFFRQLEQHAAERAKAY</sequence>
<dbReference type="Pfam" id="PF13643">
    <property type="entry name" value="DUF4145"/>
    <property type="match status" value="1"/>
</dbReference>
<evidence type="ECO:0000313" key="3">
    <source>
        <dbReference type="Proteomes" id="UP000318138"/>
    </source>
</evidence>
<dbReference type="AlphaFoldDB" id="A0A859FAI6"/>
<gene>
    <name evidence="2" type="ORF">FLK61_23610</name>
</gene>
<name>A0A859FAI6_9BACI</name>
<proteinExistence type="predicted"/>
<feature type="domain" description="DUF4145" evidence="1">
    <location>
        <begin position="24"/>
        <end position="104"/>
    </location>
</feature>
<dbReference type="InterPro" id="IPR025285">
    <property type="entry name" value="DUF4145"/>
</dbReference>
<organism evidence="2 3">
    <name type="scientific">Paenalkalicoccus suaedae</name>
    <dbReference type="NCBI Taxonomy" id="2592382"/>
    <lineage>
        <taxon>Bacteria</taxon>
        <taxon>Bacillati</taxon>
        <taxon>Bacillota</taxon>
        <taxon>Bacilli</taxon>
        <taxon>Bacillales</taxon>
        <taxon>Bacillaceae</taxon>
        <taxon>Paenalkalicoccus</taxon>
    </lineage>
</organism>
<dbReference type="KEGG" id="psua:FLK61_23610"/>
<keyword evidence="3" id="KW-1185">Reference proteome</keyword>